<dbReference type="EMBL" id="KP296751">
    <property type="protein sequence ID" value="AJO62215.1"/>
    <property type="molecule type" value="mRNA"/>
</dbReference>
<dbReference type="EMBL" id="JABDTM020013981">
    <property type="protein sequence ID" value="KAH0819686.1"/>
    <property type="molecule type" value="Genomic_DNA"/>
</dbReference>
<reference evidence="3" key="3">
    <citation type="submission" date="2021-08" db="EMBL/GenBank/DDBJ databases">
        <authorList>
            <person name="Eriksson T."/>
        </authorList>
    </citation>
    <scope>NUCLEOTIDE SEQUENCE</scope>
    <source>
        <strain evidence="3">Stoneville</strain>
        <tissue evidence="3">Whole head</tissue>
    </source>
</reference>
<dbReference type="PANTHER" id="PTHR11257:SF12">
    <property type="entry name" value="EJACULATORY BULB-SPECIFIC PROTEIN 3-RELATED"/>
    <property type="match status" value="1"/>
</dbReference>
<name>A0A0C5DMM7_TENMO</name>
<keyword evidence="1" id="KW-0732">Signal</keyword>
<evidence type="ECO:0000313" key="2">
    <source>
        <dbReference type="EMBL" id="AJO62215.1"/>
    </source>
</evidence>
<gene>
    <name evidence="3" type="ORF">GEV33_003106</name>
</gene>
<evidence type="ECO:0000256" key="1">
    <source>
        <dbReference type="SAM" id="SignalP"/>
    </source>
</evidence>
<dbReference type="OrthoDB" id="6344725at2759"/>
<dbReference type="Gene3D" id="1.10.2080.10">
    <property type="entry name" value="Insect odorant-binding protein A10/Ejaculatory bulb-specific protein 3"/>
    <property type="match status" value="1"/>
</dbReference>
<evidence type="ECO:0000313" key="4">
    <source>
        <dbReference type="Proteomes" id="UP000719412"/>
    </source>
</evidence>
<dbReference type="Pfam" id="PF03392">
    <property type="entry name" value="OS-D"/>
    <property type="match status" value="1"/>
</dbReference>
<accession>A0A0C5DMM7</accession>
<sequence>MKTFVLVAFAVVVGLACARPDEKYTTKYDNVDLDEILKSDRLLKNYFNCLMERGTCTPDGEELRKLLPDALHTQCQKCSEKQKEGSKKIIRYLIDNKRDWWNELEAKYDKDGEYRKKYKAEIEKEGLKL</sequence>
<dbReference type="Proteomes" id="UP000719412">
    <property type="component" value="Unassembled WGS sequence"/>
</dbReference>
<dbReference type="SUPFAM" id="SSF100910">
    <property type="entry name" value="Chemosensory protein Csp2"/>
    <property type="match status" value="1"/>
</dbReference>
<reference evidence="3" key="2">
    <citation type="journal article" date="2020" name="J Insects Food Feed">
        <title>The yellow mealworm (Tenebrio molitor) genome: a resource for the emerging insects as food and feed industry.</title>
        <authorList>
            <person name="Eriksson T."/>
            <person name="Andere A."/>
            <person name="Kelstrup H."/>
            <person name="Emery V."/>
            <person name="Picard C."/>
        </authorList>
    </citation>
    <scope>NUCLEOTIDE SEQUENCE</scope>
    <source>
        <strain evidence="3">Stoneville</strain>
        <tissue evidence="3">Whole head</tissue>
    </source>
</reference>
<reference evidence="2" key="1">
    <citation type="journal article" date="2015" name="Comp. Biochem. Physiol. Part D Genomics Proteomics">
        <title>Identification of candidate chemosensory genes in the antennal transcriptome of Tenebrio molitor (Coleoptera: Tenebrionidae).</title>
        <authorList>
            <person name="Liu S."/>
            <person name="Rao X.J."/>
            <person name="Li M.Y."/>
            <person name="Feng M.F."/>
            <person name="He M.Z."/>
            <person name="Li S.G."/>
        </authorList>
    </citation>
    <scope>NUCLEOTIDE SEQUENCE</scope>
    <source>
        <strain evidence="2">AAU-P</strain>
    </source>
</reference>
<dbReference type="AlphaFoldDB" id="A0A0C5DMM7"/>
<dbReference type="InterPro" id="IPR005055">
    <property type="entry name" value="A10/PebIII"/>
</dbReference>
<organism evidence="2">
    <name type="scientific">Tenebrio molitor</name>
    <name type="common">Yellow mealworm beetle</name>
    <dbReference type="NCBI Taxonomy" id="7067"/>
    <lineage>
        <taxon>Eukaryota</taxon>
        <taxon>Metazoa</taxon>
        <taxon>Ecdysozoa</taxon>
        <taxon>Arthropoda</taxon>
        <taxon>Hexapoda</taxon>
        <taxon>Insecta</taxon>
        <taxon>Pterygota</taxon>
        <taxon>Neoptera</taxon>
        <taxon>Endopterygota</taxon>
        <taxon>Coleoptera</taxon>
        <taxon>Polyphaga</taxon>
        <taxon>Cucujiformia</taxon>
        <taxon>Tenebrionidae</taxon>
        <taxon>Tenebrio</taxon>
    </lineage>
</organism>
<protein>
    <submittedName>
        <fullName evidence="2">Chemosensory protein CSP9 mRNA</fullName>
    </submittedName>
</protein>
<dbReference type="PANTHER" id="PTHR11257">
    <property type="entry name" value="CHEMOSENSORY PROTEIN-RELATED"/>
    <property type="match status" value="1"/>
</dbReference>
<proteinExistence type="evidence at transcript level"/>
<dbReference type="PROSITE" id="PS51257">
    <property type="entry name" value="PROKAR_LIPOPROTEIN"/>
    <property type="match status" value="1"/>
</dbReference>
<evidence type="ECO:0000313" key="3">
    <source>
        <dbReference type="EMBL" id="KAH0819686.1"/>
    </source>
</evidence>
<dbReference type="InterPro" id="IPR036682">
    <property type="entry name" value="OS_D_A10/PebIII_sf"/>
</dbReference>
<keyword evidence="4" id="KW-1185">Reference proteome</keyword>
<feature type="signal peptide" evidence="1">
    <location>
        <begin position="1"/>
        <end position="18"/>
    </location>
</feature>
<feature type="chain" id="PRO_5035988910" evidence="1">
    <location>
        <begin position="19"/>
        <end position="129"/>
    </location>
</feature>